<accession>A0ABQ9GYT5</accession>
<comment type="caution">
    <text evidence="1">The sequence shown here is derived from an EMBL/GenBank/DDBJ whole genome shotgun (WGS) entry which is preliminary data.</text>
</comment>
<keyword evidence="2" id="KW-1185">Reference proteome</keyword>
<sequence>MKNLLNWNGVKPVLSTFNAYVIEEISREAGHCNLNPTELVRSQFKINVASNNKLFKLSEVHSLLA</sequence>
<dbReference type="Proteomes" id="UP001159363">
    <property type="component" value="Chromosome 7"/>
</dbReference>
<reference evidence="1 2" key="1">
    <citation type="submission" date="2023-02" db="EMBL/GenBank/DDBJ databases">
        <title>LHISI_Scaffold_Assembly.</title>
        <authorList>
            <person name="Stuart O.P."/>
            <person name="Cleave R."/>
            <person name="Magrath M.J.L."/>
            <person name="Mikheyev A.S."/>
        </authorList>
    </citation>
    <scope>NUCLEOTIDE SEQUENCE [LARGE SCALE GENOMIC DNA]</scope>
    <source>
        <strain evidence="1">Daus_M_001</strain>
        <tissue evidence="1">Leg muscle</tissue>
    </source>
</reference>
<organism evidence="1 2">
    <name type="scientific">Dryococelus australis</name>
    <dbReference type="NCBI Taxonomy" id="614101"/>
    <lineage>
        <taxon>Eukaryota</taxon>
        <taxon>Metazoa</taxon>
        <taxon>Ecdysozoa</taxon>
        <taxon>Arthropoda</taxon>
        <taxon>Hexapoda</taxon>
        <taxon>Insecta</taxon>
        <taxon>Pterygota</taxon>
        <taxon>Neoptera</taxon>
        <taxon>Polyneoptera</taxon>
        <taxon>Phasmatodea</taxon>
        <taxon>Verophasmatodea</taxon>
        <taxon>Anareolatae</taxon>
        <taxon>Phasmatidae</taxon>
        <taxon>Eurycanthinae</taxon>
        <taxon>Dryococelus</taxon>
    </lineage>
</organism>
<dbReference type="EMBL" id="JARBHB010000008">
    <property type="protein sequence ID" value="KAJ8877169.1"/>
    <property type="molecule type" value="Genomic_DNA"/>
</dbReference>
<name>A0ABQ9GYT5_9NEOP</name>
<protein>
    <submittedName>
        <fullName evidence="1">Uncharacterized protein</fullName>
    </submittedName>
</protein>
<gene>
    <name evidence="1" type="ORF">PR048_021622</name>
</gene>
<evidence type="ECO:0000313" key="2">
    <source>
        <dbReference type="Proteomes" id="UP001159363"/>
    </source>
</evidence>
<evidence type="ECO:0000313" key="1">
    <source>
        <dbReference type="EMBL" id="KAJ8877169.1"/>
    </source>
</evidence>
<proteinExistence type="predicted"/>